<dbReference type="KEGG" id="paln:B0W48_09800"/>
<gene>
    <name evidence="1" type="ORF">B0W48_09800</name>
</gene>
<reference evidence="1 2" key="1">
    <citation type="submission" date="2017-02" db="EMBL/GenBank/DDBJ databases">
        <title>Complete genome sequence of the cold-active Pseudoalteromonas aliena strain EH1 isolated from Arctic seawater.</title>
        <authorList>
            <person name="Kim E."/>
            <person name="Heo E."/>
            <person name="Kim H."/>
            <person name="Kim D."/>
        </authorList>
    </citation>
    <scope>NUCLEOTIDE SEQUENCE [LARGE SCALE GENOMIC DNA]</scope>
    <source>
        <strain evidence="1 2">EH1</strain>
    </source>
</reference>
<dbReference type="STRING" id="247523.B0W48_09800"/>
<evidence type="ECO:0000313" key="2">
    <source>
        <dbReference type="Proteomes" id="UP000188243"/>
    </source>
</evidence>
<name>A0A1Q2GY84_9GAMM</name>
<sequence length="305" mass="34887">MSKLFKLKEWLTLNEAANHLSSVFGEPVTIADIYRLALDNYIMLSVNFINLAEAKKVELIKVTDLEYKIVVPKGIKDFPEGKSFRVPINAEYPISRGYWLKSREPKLLMIKGLWDLPMIGNEKLTIEHLYQQETSGLSIKEEPLKGVFIQRENTYFQLYSSFGNNPEAEAELNNTIYTASECDSSIHSDLNEPSNLRLKTDHSYPMSMLSKQDAVLVVKMKEVTRFIQSLEEKPLEEKPLHDKERTTLLVLLGSILDKANFDLNERGISGKIKRATESNNTPMSEETIRKLIPQIQSAVELKQHN</sequence>
<accession>A0A1Q2GY84</accession>
<proteinExistence type="predicted"/>
<dbReference type="Proteomes" id="UP000188243">
    <property type="component" value="Chromosome"/>
</dbReference>
<dbReference type="RefSeq" id="WP_077536771.1">
    <property type="nucleotide sequence ID" value="NZ_CP019628.1"/>
</dbReference>
<dbReference type="AlphaFoldDB" id="A0A1Q2GY84"/>
<organism evidence="1 2">
    <name type="scientific">Pseudoalteromonas aliena</name>
    <dbReference type="NCBI Taxonomy" id="247523"/>
    <lineage>
        <taxon>Bacteria</taxon>
        <taxon>Pseudomonadati</taxon>
        <taxon>Pseudomonadota</taxon>
        <taxon>Gammaproteobacteria</taxon>
        <taxon>Alteromonadales</taxon>
        <taxon>Pseudoalteromonadaceae</taxon>
        <taxon>Pseudoalteromonas</taxon>
    </lineage>
</organism>
<protein>
    <submittedName>
        <fullName evidence="1">Uncharacterized protein</fullName>
    </submittedName>
</protein>
<evidence type="ECO:0000313" key="1">
    <source>
        <dbReference type="EMBL" id="AQQ00055.1"/>
    </source>
</evidence>
<dbReference type="EMBL" id="CP019628">
    <property type="protein sequence ID" value="AQQ00055.1"/>
    <property type="molecule type" value="Genomic_DNA"/>
</dbReference>